<proteinExistence type="predicted"/>
<dbReference type="Gene3D" id="3.40.50.410">
    <property type="entry name" value="von Willebrand factor, type A domain"/>
    <property type="match status" value="1"/>
</dbReference>
<keyword evidence="3" id="KW-0732">Signal</keyword>
<evidence type="ECO:0000313" key="6">
    <source>
        <dbReference type="EMBL" id="VAW34289.1"/>
    </source>
</evidence>
<protein>
    <recommendedName>
        <fullName evidence="5">VWFA domain-containing protein</fullName>
    </recommendedName>
</protein>
<gene>
    <name evidence="6" type="ORF">MNBD_CHLOROFLEXI01-3874</name>
</gene>
<feature type="region of interest" description="Disordered" evidence="4">
    <location>
        <begin position="106"/>
        <end position="154"/>
    </location>
</feature>
<reference evidence="6" key="1">
    <citation type="submission" date="2018-06" db="EMBL/GenBank/DDBJ databases">
        <authorList>
            <person name="Zhirakovskaya E."/>
        </authorList>
    </citation>
    <scope>NUCLEOTIDE SEQUENCE</scope>
</reference>
<feature type="domain" description="VWFA" evidence="5">
    <location>
        <begin position="187"/>
        <end position="370"/>
    </location>
</feature>
<dbReference type="Pfam" id="PF25106">
    <property type="entry name" value="VWA_4"/>
    <property type="match status" value="1"/>
</dbReference>
<feature type="compositionally biased region" description="Low complexity" evidence="4">
    <location>
        <begin position="112"/>
        <end position="127"/>
    </location>
</feature>
<dbReference type="AlphaFoldDB" id="A0A3B0VBS5"/>
<dbReference type="InterPro" id="IPR056861">
    <property type="entry name" value="HMCN1-like_VWA"/>
</dbReference>
<evidence type="ECO:0000256" key="1">
    <source>
        <dbReference type="ARBA" id="ARBA00004613"/>
    </source>
</evidence>
<dbReference type="SUPFAM" id="SSF53300">
    <property type="entry name" value="vWA-like"/>
    <property type="match status" value="1"/>
</dbReference>
<dbReference type="CDD" id="cd00198">
    <property type="entry name" value="vWFA"/>
    <property type="match status" value="1"/>
</dbReference>
<dbReference type="InterPro" id="IPR036465">
    <property type="entry name" value="vWFA_dom_sf"/>
</dbReference>
<evidence type="ECO:0000256" key="4">
    <source>
        <dbReference type="SAM" id="MobiDB-lite"/>
    </source>
</evidence>
<dbReference type="InterPro" id="IPR002035">
    <property type="entry name" value="VWF_A"/>
</dbReference>
<keyword evidence="2" id="KW-0964">Secreted</keyword>
<name>A0A3B0VBS5_9ZZZZ</name>
<dbReference type="InterPro" id="IPR052969">
    <property type="entry name" value="Thr-specific_kinase-like"/>
</dbReference>
<comment type="subcellular location">
    <subcellularLocation>
        <location evidence="1">Secreted</location>
    </subcellularLocation>
</comment>
<evidence type="ECO:0000259" key="5">
    <source>
        <dbReference type="PROSITE" id="PS50234"/>
    </source>
</evidence>
<accession>A0A3B0VBS5</accession>
<dbReference type="EMBL" id="UOEU01000521">
    <property type="protein sequence ID" value="VAW34289.1"/>
    <property type="molecule type" value="Genomic_DNA"/>
</dbReference>
<dbReference type="PROSITE" id="PS50234">
    <property type="entry name" value="VWFA"/>
    <property type="match status" value="1"/>
</dbReference>
<evidence type="ECO:0000256" key="2">
    <source>
        <dbReference type="ARBA" id="ARBA00022525"/>
    </source>
</evidence>
<dbReference type="PANTHER" id="PTHR47763">
    <property type="entry name" value="ALPHA-PROTEIN KINASE VWKA"/>
    <property type="match status" value="1"/>
</dbReference>
<organism evidence="6">
    <name type="scientific">hydrothermal vent metagenome</name>
    <dbReference type="NCBI Taxonomy" id="652676"/>
    <lineage>
        <taxon>unclassified sequences</taxon>
        <taxon>metagenomes</taxon>
        <taxon>ecological metagenomes</taxon>
    </lineage>
</organism>
<evidence type="ECO:0000256" key="3">
    <source>
        <dbReference type="ARBA" id="ARBA00022729"/>
    </source>
</evidence>
<dbReference type="SMART" id="SM00327">
    <property type="entry name" value="VWA"/>
    <property type="match status" value="1"/>
</dbReference>
<sequence length="392" mass="42417">MNIHPFLESGICRSSITHPSWCIERAALLGRFFFAYCPDFPKGTILHFLSLILYALPSITSCQISKLFYVKIRDRFVNNNFRHSICFALLFLLFLAACGGGSDEAVEESTDTDSSAADEATDSEAVTDPGVEATGSEEDSGSLPPTPDPGSKVNATRVSTQGIAAAGTAVITPTNRLEEQPVANQIDLVLLIDATGSMTQELSSLQAGLATIASQLNMLPESVTLRYGFVTYQDQTKTEDPKIFYLTDDWNLFAESLVEVTAVGGGDYAENLSEGLNLAVTGMNWQPDTTAKLIILLGDAPPHLDSSTVPSYEETSLLTQEQNIILFTIGSDGLDAQGEEIYQQIAQIGSGRYIFLTDELESQQSIAETVYRTADLATAITDILQEVVNELP</sequence>